<protein>
    <submittedName>
        <fullName evidence="1">Uncharacterized protein</fullName>
    </submittedName>
</protein>
<dbReference type="Proteomes" id="UP001595912">
    <property type="component" value="Unassembled WGS sequence"/>
</dbReference>
<dbReference type="EMBL" id="JBHSIU010000130">
    <property type="protein sequence ID" value="MFC5008260.1"/>
    <property type="molecule type" value="Genomic_DNA"/>
</dbReference>
<organism evidence="1 2">
    <name type="scientific">Dactylosporangium cerinum</name>
    <dbReference type="NCBI Taxonomy" id="1434730"/>
    <lineage>
        <taxon>Bacteria</taxon>
        <taxon>Bacillati</taxon>
        <taxon>Actinomycetota</taxon>
        <taxon>Actinomycetes</taxon>
        <taxon>Micromonosporales</taxon>
        <taxon>Micromonosporaceae</taxon>
        <taxon>Dactylosporangium</taxon>
    </lineage>
</organism>
<reference evidence="2" key="1">
    <citation type="journal article" date="2019" name="Int. J. Syst. Evol. Microbiol.">
        <title>The Global Catalogue of Microorganisms (GCM) 10K type strain sequencing project: providing services to taxonomists for standard genome sequencing and annotation.</title>
        <authorList>
            <consortium name="The Broad Institute Genomics Platform"/>
            <consortium name="The Broad Institute Genome Sequencing Center for Infectious Disease"/>
            <person name="Wu L."/>
            <person name="Ma J."/>
        </authorList>
    </citation>
    <scope>NUCLEOTIDE SEQUENCE [LARGE SCALE GENOMIC DNA]</scope>
    <source>
        <strain evidence="2">CGMCC 4.7152</strain>
    </source>
</reference>
<name>A0ABV9WKT8_9ACTN</name>
<evidence type="ECO:0000313" key="2">
    <source>
        <dbReference type="Proteomes" id="UP001595912"/>
    </source>
</evidence>
<comment type="caution">
    <text evidence="1">The sequence shown here is derived from an EMBL/GenBank/DDBJ whole genome shotgun (WGS) entry which is preliminary data.</text>
</comment>
<keyword evidence="2" id="KW-1185">Reference proteome</keyword>
<accession>A0ABV9WKT8</accession>
<gene>
    <name evidence="1" type="ORF">ACFPIJ_61915</name>
</gene>
<dbReference type="RefSeq" id="WP_380128916.1">
    <property type="nucleotide sequence ID" value="NZ_JBHSIU010000130.1"/>
</dbReference>
<sequence>MSGPDPELAAMGTGDLTLAVLFADERLRDAFKQFIDQQIMLSFVADEGVVPDEQDPRMRYIKELRRRLRVFRTEFYEKHVCACPCHDEDPPGDPAGDVGDAIGEQPTETVTAAVPVREDPPVPAWRVPIDELLASNIGHIFLDGWTVPDTEHEALHHVHIALLRLPAVQRDSWTKKLAAVTPASGGEPPVLLPAIEGEMGRLLVPGTPGRPGILSSPGHVLPPMLQRELELEFDPAVAQLLNGFAALVAQVSHLAGLDTTLREAVTDQITRKFKNLLSGGVASKYQTYVFNRFRDLAKAVSPTDRLRNAVRLDEALRSLVHAPISADSSWWGMLRLSSYGLVNRYVELATRAGHTAEIDLLSGAYEDAYLRGHCDPAKDATAPPGPERRDGEIAACLRLYLRIDDEQSKGRVLYYE</sequence>
<evidence type="ECO:0000313" key="1">
    <source>
        <dbReference type="EMBL" id="MFC5008260.1"/>
    </source>
</evidence>
<proteinExistence type="predicted"/>